<dbReference type="InterPro" id="IPR029033">
    <property type="entry name" value="His_PPase_superfam"/>
</dbReference>
<proteinExistence type="predicted"/>
<dbReference type="AlphaFoldDB" id="A0A7X3MUD9"/>
<gene>
    <name evidence="1" type="ORF">GR328_18455</name>
</gene>
<dbReference type="OrthoDB" id="34197at2"/>
<protein>
    <submittedName>
        <fullName evidence="1">Histidine phosphatase family protein</fullName>
    </submittedName>
</protein>
<organism evidence="1 2">
    <name type="scientific">Microvirga makkahensis</name>
    <dbReference type="NCBI Taxonomy" id="1128670"/>
    <lineage>
        <taxon>Bacteria</taxon>
        <taxon>Pseudomonadati</taxon>
        <taxon>Pseudomonadota</taxon>
        <taxon>Alphaproteobacteria</taxon>
        <taxon>Hyphomicrobiales</taxon>
        <taxon>Methylobacteriaceae</taxon>
        <taxon>Microvirga</taxon>
    </lineage>
</organism>
<sequence length="196" mass="21941">MASLIFLTHPEVVIDPLVPIPRWPLNDTGRRRMERFADALSRVPLSSIHASAERKAMDGAAIVTERFGLPCRVHEDLGENDRSATGYIAPPEFWEVVNDFFGRPHESIRGWERAIDAQARIVKAVSRIAAEETRDTLVVSHGGVGCLLMAHLQGVEIGRESRPQHPGGGCFFVMDRESFSLRQDWLSIEEAVFPQE</sequence>
<evidence type="ECO:0000313" key="2">
    <source>
        <dbReference type="Proteomes" id="UP000436483"/>
    </source>
</evidence>
<accession>A0A7X3MUD9</accession>
<dbReference type="RefSeq" id="WP_160886371.1">
    <property type="nucleotide sequence ID" value="NZ_WURB01000016.1"/>
</dbReference>
<reference evidence="1 2" key="2">
    <citation type="submission" date="2020-01" db="EMBL/GenBank/DDBJ databases">
        <title>Microvirga sp. nov., an arsenate reduction bacterium isolated from Tibet hotspring sediments.</title>
        <authorList>
            <person name="Xian W.-D."/>
            <person name="Li W.-J."/>
        </authorList>
    </citation>
    <scope>NUCLEOTIDE SEQUENCE [LARGE SCALE GENOMIC DNA]</scope>
    <source>
        <strain evidence="1 2">KCTC 23863</strain>
    </source>
</reference>
<name>A0A7X3MUD9_9HYPH</name>
<dbReference type="SUPFAM" id="SSF53254">
    <property type="entry name" value="Phosphoglycerate mutase-like"/>
    <property type="match status" value="1"/>
</dbReference>
<evidence type="ECO:0000313" key="1">
    <source>
        <dbReference type="EMBL" id="MXQ13409.1"/>
    </source>
</evidence>
<reference evidence="1 2" key="1">
    <citation type="submission" date="2019-12" db="EMBL/GenBank/DDBJ databases">
        <authorList>
            <person name="Yuan C.-G."/>
        </authorList>
    </citation>
    <scope>NUCLEOTIDE SEQUENCE [LARGE SCALE GENOMIC DNA]</scope>
    <source>
        <strain evidence="1 2">KCTC 23863</strain>
    </source>
</reference>
<dbReference type="Gene3D" id="3.40.50.1240">
    <property type="entry name" value="Phosphoglycerate mutase-like"/>
    <property type="match status" value="1"/>
</dbReference>
<dbReference type="EMBL" id="WURB01000016">
    <property type="protein sequence ID" value="MXQ13409.1"/>
    <property type="molecule type" value="Genomic_DNA"/>
</dbReference>
<keyword evidence="2" id="KW-1185">Reference proteome</keyword>
<dbReference type="Proteomes" id="UP000436483">
    <property type="component" value="Unassembled WGS sequence"/>
</dbReference>
<dbReference type="Pfam" id="PF00300">
    <property type="entry name" value="His_Phos_1"/>
    <property type="match status" value="1"/>
</dbReference>
<dbReference type="InterPro" id="IPR013078">
    <property type="entry name" value="His_Pase_superF_clade-1"/>
</dbReference>
<comment type="caution">
    <text evidence="1">The sequence shown here is derived from an EMBL/GenBank/DDBJ whole genome shotgun (WGS) entry which is preliminary data.</text>
</comment>